<proteinExistence type="inferred from homology"/>
<dbReference type="PROSITE" id="PS01305">
    <property type="entry name" value="MOAA_NIFB_PQQE"/>
    <property type="match status" value="1"/>
</dbReference>
<dbReference type="GO" id="GO:1904047">
    <property type="term" value="F:S-adenosyl-L-methionine binding"/>
    <property type="evidence" value="ECO:0007669"/>
    <property type="project" value="UniProtKB-UniRule"/>
</dbReference>
<comment type="catalytic activity">
    <reaction evidence="11 12">
        <text>GTP + AH2 + S-adenosyl-L-methionine = (8S)-3',8-cyclo-7,8-dihydroguanosine 5'-triphosphate + 5'-deoxyadenosine + L-methionine + A + H(+)</text>
        <dbReference type="Rhea" id="RHEA:49576"/>
        <dbReference type="ChEBI" id="CHEBI:13193"/>
        <dbReference type="ChEBI" id="CHEBI:15378"/>
        <dbReference type="ChEBI" id="CHEBI:17319"/>
        <dbReference type="ChEBI" id="CHEBI:17499"/>
        <dbReference type="ChEBI" id="CHEBI:37565"/>
        <dbReference type="ChEBI" id="CHEBI:57844"/>
        <dbReference type="ChEBI" id="CHEBI:59789"/>
        <dbReference type="ChEBI" id="CHEBI:131766"/>
        <dbReference type="EC" id="4.1.99.22"/>
    </reaction>
</comment>
<comment type="similarity">
    <text evidence="12">Belongs to the radical SAM superfamily. MoaA family.</text>
</comment>
<comment type="cofactor">
    <cofactor evidence="12">
        <name>[4Fe-4S] cluster</name>
        <dbReference type="ChEBI" id="CHEBI:49883"/>
    </cofactor>
    <text evidence="12">Binds 2 [4Fe-4S] clusters. Binds 1 [4Fe-4S] cluster coordinated with 3 cysteines and an exchangeable S-adenosyl-L-methionine and 1 [4Fe-4S] cluster coordinated with 3 cysteines and the GTP-derived substrate.</text>
</comment>
<comment type="caution">
    <text evidence="12">Lacks conserved residue(s) required for the propagation of feature annotation.</text>
</comment>
<feature type="compositionally biased region" description="Polar residues" evidence="13">
    <location>
        <begin position="1"/>
        <end position="13"/>
    </location>
</feature>
<keyword evidence="3 12" id="KW-0949">S-adenosyl-L-methionine</keyword>
<dbReference type="SUPFAM" id="SSF102114">
    <property type="entry name" value="Radical SAM enzymes"/>
    <property type="match status" value="1"/>
</dbReference>
<feature type="binding site" evidence="12">
    <location>
        <position position="279"/>
    </location>
    <ligand>
        <name>[4Fe-4S] cluster</name>
        <dbReference type="ChEBI" id="CHEBI:49883"/>
        <label>2</label>
        <note>4Fe-4S-substrate</note>
    </ligand>
</feature>
<evidence type="ECO:0000256" key="5">
    <source>
        <dbReference type="ARBA" id="ARBA00022741"/>
    </source>
</evidence>
<keyword evidence="10 12" id="KW-0456">Lyase</keyword>
<evidence type="ECO:0000256" key="7">
    <source>
        <dbReference type="ARBA" id="ARBA00023014"/>
    </source>
</evidence>
<sequence length="349" mass="39170">MTRNSPGGSSTLPPSHRRAEVPPQLFDNYGRGHDDLRISVTDRCNFRCFYCMPEEGMEWLPHEEVLTYEEIARVVRITTELGFASYHLTGGEPLLRKDIDRLIRMMLEIQPDMDLALTTNGVSLPQVAGRLYEAGLRRINISLDTLDEQKFFLITRRNVFRQVMEGIEAAARAGFSPIKINAVAVKGLTEAELPRFARWARETGYIVRFIEYMPLDADRSWERGRVLTAEEILEGLSAEGELELTGGHPSDPATRYRYKDGKGEVGVIASVTRPFCQACNRLRLTAEGMVRTCLFSTVEHNLKTLLRGGASDEEIKVWLAGVVRTKTPGHLIGQKEFVQPARTMSAIGG</sequence>
<keyword evidence="8 12" id="KW-0342">GTP-binding</keyword>
<dbReference type="GO" id="GO:0005525">
    <property type="term" value="F:GTP binding"/>
    <property type="evidence" value="ECO:0007669"/>
    <property type="project" value="UniProtKB-UniRule"/>
</dbReference>
<feature type="domain" description="Radical SAM core" evidence="14">
    <location>
        <begin position="28"/>
        <end position="242"/>
    </location>
</feature>
<evidence type="ECO:0000256" key="8">
    <source>
        <dbReference type="ARBA" id="ARBA00023134"/>
    </source>
</evidence>
<keyword evidence="6 12" id="KW-0408">Iron</keyword>
<feature type="binding site" evidence="12">
    <location>
        <position position="48"/>
    </location>
    <ligand>
        <name>[4Fe-4S] cluster</name>
        <dbReference type="ChEBI" id="CHEBI:49883"/>
        <label>1</label>
        <note>4Fe-4S-S-AdoMet</note>
    </ligand>
</feature>
<feature type="binding site" evidence="12">
    <location>
        <position position="51"/>
    </location>
    <ligand>
        <name>[4Fe-4S] cluster</name>
        <dbReference type="ChEBI" id="CHEBI:49883"/>
        <label>1</label>
        <note>4Fe-4S-S-AdoMet</note>
    </ligand>
</feature>
<dbReference type="SFLD" id="SFLDS00029">
    <property type="entry name" value="Radical_SAM"/>
    <property type="match status" value="1"/>
</dbReference>
<dbReference type="Pfam" id="PF06463">
    <property type="entry name" value="Mob_synth_C"/>
    <property type="match status" value="1"/>
</dbReference>
<reference evidence="15" key="1">
    <citation type="submission" date="2020-07" db="EMBL/GenBank/DDBJ databases">
        <title>Huge and variable diversity of episymbiotic CPR bacteria and DPANN archaea in groundwater ecosystems.</title>
        <authorList>
            <person name="He C.Y."/>
            <person name="Keren R."/>
            <person name="Whittaker M."/>
            <person name="Farag I.F."/>
            <person name="Doudna J."/>
            <person name="Cate J.H.D."/>
            <person name="Banfield J.F."/>
        </authorList>
    </citation>
    <scope>NUCLEOTIDE SEQUENCE</scope>
    <source>
        <strain evidence="15">NC_groundwater_763_Ag_S-0.2um_68_21</strain>
    </source>
</reference>
<comment type="caution">
    <text evidence="15">The sequence shown here is derived from an EMBL/GenBank/DDBJ whole genome shotgun (WGS) entry which is preliminary data.</text>
</comment>
<dbReference type="GO" id="GO:0061798">
    <property type="term" value="F:GTP 3',8'-cyclase activity"/>
    <property type="evidence" value="ECO:0007669"/>
    <property type="project" value="UniProtKB-UniRule"/>
</dbReference>
<dbReference type="SFLD" id="SFLDG01386">
    <property type="entry name" value="main_SPASM_domain-containing"/>
    <property type="match status" value="1"/>
</dbReference>
<keyword evidence="9 12" id="KW-0501">Molybdenum cofactor biosynthesis</keyword>
<dbReference type="Gene3D" id="3.20.20.70">
    <property type="entry name" value="Aldolase class I"/>
    <property type="match status" value="1"/>
</dbReference>
<feature type="region of interest" description="Disordered" evidence="13">
    <location>
        <begin position="1"/>
        <end position="24"/>
    </location>
</feature>
<dbReference type="CDD" id="cd21117">
    <property type="entry name" value="Twitch_MoaA"/>
    <property type="match status" value="1"/>
</dbReference>
<feature type="binding site" evidence="12">
    <location>
        <position position="293"/>
    </location>
    <ligand>
        <name>[4Fe-4S] cluster</name>
        <dbReference type="ChEBI" id="CHEBI:49883"/>
        <label>2</label>
        <note>4Fe-4S-substrate</note>
    </ligand>
</feature>
<feature type="binding site" evidence="12">
    <location>
        <position position="91"/>
    </location>
    <ligand>
        <name>S-adenosyl-L-methionine</name>
        <dbReference type="ChEBI" id="CHEBI:59789"/>
    </ligand>
</feature>
<evidence type="ECO:0000256" key="9">
    <source>
        <dbReference type="ARBA" id="ARBA00023150"/>
    </source>
</evidence>
<evidence type="ECO:0000313" key="16">
    <source>
        <dbReference type="Proteomes" id="UP000782312"/>
    </source>
</evidence>
<feature type="binding site" evidence="12">
    <location>
        <position position="213"/>
    </location>
    <ligand>
        <name>S-adenosyl-L-methionine</name>
        <dbReference type="ChEBI" id="CHEBI:59789"/>
    </ligand>
</feature>
<evidence type="ECO:0000256" key="10">
    <source>
        <dbReference type="ARBA" id="ARBA00023239"/>
    </source>
</evidence>
<evidence type="ECO:0000256" key="4">
    <source>
        <dbReference type="ARBA" id="ARBA00022723"/>
    </source>
</evidence>
<dbReference type="InterPro" id="IPR013483">
    <property type="entry name" value="MoaA"/>
</dbReference>
<accession>A0A932HWJ5</accession>
<dbReference type="PANTHER" id="PTHR22960">
    <property type="entry name" value="MOLYBDOPTERIN COFACTOR SYNTHESIS PROTEIN A"/>
    <property type="match status" value="1"/>
</dbReference>
<feature type="binding site" evidence="12">
    <location>
        <position position="44"/>
    </location>
    <ligand>
        <name>[4Fe-4S] cluster</name>
        <dbReference type="ChEBI" id="CHEBI:49883"/>
        <label>1</label>
        <note>4Fe-4S-S-AdoMet</note>
    </ligand>
</feature>
<dbReference type="AlphaFoldDB" id="A0A932HWJ5"/>
<feature type="binding site" evidence="12">
    <location>
        <position position="50"/>
    </location>
    <ligand>
        <name>S-adenosyl-L-methionine</name>
        <dbReference type="ChEBI" id="CHEBI:59789"/>
    </ligand>
</feature>
<evidence type="ECO:0000256" key="3">
    <source>
        <dbReference type="ARBA" id="ARBA00022691"/>
    </source>
</evidence>
<dbReference type="SFLD" id="SFLDG01067">
    <property type="entry name" value="SPASM/twitch_domain_containing"/>
    <property type="match status" value="1"/>
</dbReference>
<feature type="binding site" evidence="12">
    <location>
        <begin position="281"/>
        <end position="283"/>
    </location>
    <ligand>
        <name>GTP</name>
        <dbReference type="ChEBI" id="CHEBI:37565"/>
    </ligand>
</feature>
<name>A0A932HWJ5_UNCTE</name>
<feature type="binding site" evidence="12">
    <location>
        <position position="142"/>
    </location>
    <ligand>
        <name>S-adenosyl-L-methionine</name>
        <dbReference type="ChEBI" id="CHEBI:59789"/>
    </ligand>
</feature>
<dbReference type="EMBL" id="JACPUR010000004">
    <property type="protein sequence ID" value="MBI3126547.1"/>
    <property type="molecule type" value="Genomic_DNA"/>
</dbReference>
<dbReference type="GO" id="GO:0006777">
    <property type="term" value="P:Mo-molybdopterin cofactor biosynthetic process"/>
    <property type="evidence" value="ECO:0007669"/>
    <property type="project" value="UniProtKB-UniRule"/>
</dbReference>
<comment type="function">
    <text evidence="12">Catalyzes the cyclization of GTP to (8S)-3',8-cyclo-7,8-dihydroguanosine 5'-triphosphate.</text>
</comment>
<dbReference type="PANTHER" id="PTHR22960:SF0">
    <property type="entry name" value="MOLYBDENUM COFACTOR BIOSYNTHESIS PROTEIN 1"/>
    <property type="match status" value="1"/>
</dbReference>
<dbReference type="NCBIfam" id="TIGR02666">
    <property type="entry name" value="moaA"/>
    <property type="match status" value="1"/>
</dbReference>
<dbReference type="GO" id="GO:0051539">
    <property type="term" value="F:4 iron, 4 sulfur cluster binding"/>
    <property type="evidence" value="ECO:0007669"/>
    <property type="project" value="UniProtKB-UniRule"/>
</dbReference>
<dbReference type="InterPro" id="IPR007197">
    <property type="entry name" value="rSAM"/>
</dbReference>
<feature type="binding site" evidence="12">
    <location>
        <position position="118"/>
    </location>
    <ligand>
        <name>GTP</name>
        <dbReference type="ChEBI" id="CHEBI:37565"/>
    </ligand>
</feature>
<feature type="binding site" evidence="12">
    <location>
        <position position="179"/>
    </location>
    <ligand>
        <name>GTP</name>
        <dbReference type="ChEBI" id="CHEBI:37565"/>
    </ligand>
</feature>
<evidence type="ECO:0000313" key="15">
    <source>
        <dbReference type="EMBL" id="MBI3126547.1"/>
    </source>
</evidence>
<dbReference type="InterPro" id="IPR040064">
    <property type="entry name" value="MoaA-like"/>
</dbReference>
<protein>
    <recommendedName>
        <fullName evidence="1 12">GTP 3',8-cyclase</fullName>
        <ecNumber evidence="1 12">4.1.99.22</ecNumber>
    </recommendedName>
    <alternativeName>
        <fullName evidence="12">Molybdenum cofactor biosynthesis protein A</fullName>
    </alternativeName>
</protein>
<dbReference type="InterPro" id="IPR050105">
    <property type="entry name" value="MoCo_biosynth_MoaA/MoaC"/>
</dbReference>
<dbReference type="Proteomes" id="UP000782312">
    <property type="component" value="Unassembled WGS sequence"/>
</dbReference>
<dbReference type="InterPro" id="IPR006638">
    <property type="entry name" value="Elp3/MiaA/NifB-like_rSAM"/>
</dbReference>
<evidence type="ECO:0000256" key="13">
    <source>
        <dbReference type="SAM" id="MobiDB-lite"/>
    </source>
</evidence>
<gene>
    <name evidence="12 15" type="primary">moaA</name>
    <name evidence="15" type="ORF">HYZ11_02970</name>
</gene>
<evidence type="ECO:0000256" key="2">
    <source>
        <dbReference type="ARBA" id="ARBA00022485"/>
    </source>
</evidence>
<dbReference type="InterPro" id="IPR058240">
    <property type="entry name" value="rSAM_sf"/>
</dbReference>
<keyword evidence="2 12" id="KW-0004">4Fe-4S</keyword>
<keyword evidence="4 12" id="KW-0479">Metal-binding</keyword>
<dbReference type="SFLD" id="SFLDG01383">
    <property type="entry name" value="cyclic_pyranopterin_phosphate"/>
    <property type="match status" value="1"/>
</dbReference>
<evidence type="ECO:0000256" key="12">
    <source>
        <dbReference type="HAMAP-Rule" id="MF_01225"/>
    </source>
</evidence>
<dbReference type="EC" id="4.1.99.22" evidence="1 12"/>
<evidence type="ECO:0000256" key="1">
    <source>
        <dbReference type="ARBA" id="ARBA00012167"/>
    </source>
</evidence>
<dbReference type="GO" id="GO:0046872">
    <property type="term" value="F:metal ion binding"/>
    <property type="evidence" value="ECO:0007669"/>
    <property type="project" value="UniProtKB-KW"/>
</dbReference>
<comment type="pathway">
    <text evidence="12">Cofactor biosynthesis; molybdopterin biosynthesis.</text>
</comment>
<dbReference type="SMART" id="SM00729">
    <property type="entry name" value="Elp3"/>
    <property type="match status" value="1"/>
</dbReference>
<dbReference type="Pfam" id="PF04055">
    <property type="entry name" value="Radical_SAM"/>
    <property type="match status" value="1"/>
</dbReference>
<dbReference type="InterPro" id="IPR010505">
    <property type="entry name" value="MoaA_twitch"/>
</dbReference>
<keyword evidence="5 12" id="KW-0547">Nucleotide-binding</keyword>
<evidence type="ECO:0000259" key="14">
    <source>
        <dbReference type="PROSITE" id="PS51918"/>
    </source>
</evidence>
<feature type="binding site" evidence="12">
    <location>
        <position position="37"/>
    </location>
    <ligand>
        <name>GTP</name>
        <dbReference type="ChEBI" id="CHEBI:37565"/>
    </ligand>
</feature>
<comment type="subunit">
    <text evidence="12">Monomer and homodimer.</text>
</comment>
<dbReference type="InterPro" id="IPR000385">
    <property type="entry name" value="MoaA_NifB_PqqE_Fe-S-bd_CS"/>
</dbReference>
<feature type="binding site" evidence="12">
    <location>
        <position position="276"/>
    </location>
    <ligand>
        <name>[4Fe-4S] cluster</name>
        <dbReference type="ChEBI" id="CHEBI:49883"/>
        <label>2</label>
        <note>4Fe-4S-substrate</note>
    </ligand>
</feature>
<dbReference type="InterPro" id="IPR013785">
    <property type="entry name" value="Aldolase_TIM"/>
</dbReference>
<evidence type="ECO:0000256" key="6">
    <source>
        <dbReference type="ARBA" id="ARBA00023004"/>
    </source>
</evidence>
<organism evidence="15 16">
    <name type="scientific">Tectimicrobiota bacterium</name>
    <dbReference type="NCBI Taxonomy" id="2528274"/>
    <lineage>
        <taxon>Bacteria</taxon>
        <taxon>Pseudomonadati</taxon>
        <taxon>Nitrospinota/Tectimicrobiota group</taxon>
        <taxon>Candidatus Tectimicrobiota</taxon>
    </lineage>
</organism>
<dbReference type="HAMAP" id="MF_01225_B">
    <property type="entry name" value="MoaA_B"/>
    <property type="match status" value="1"/>
</dbReference>
<dbReference type="CDD" id="cd01335">
    <property type="entry name" value="Radical_SAM"/>
    <property type="match status" value="1"/>
</dbReference>
<evidence type="ECO:0000256" key="11">
    <source>
        <dbReference type="ARBA" id="ARBA00048697"/>
    </source>
</evidence>
<dbReference type="PROSITE" id="PS51918">
    <property type="entry name" value="RADICAL_SAM"/>
    <property type="match status" value="1"/>
</dbReference>
<dbReference type="GO" id="GO:0061799">
    <property type="term" value="F:cyclic pyranopterin monophosphate synthase activity"/>
    <property type="evidence" value="ECO:0007669"/>
    <property type="project" value="TreeGrafter"/>
</dbReference>
<keyword evidence="7 12" id="KW-0411">Iron-sulfur</keyword>